<evidence type="ECO:0000313" key="2">
    <source>
        <dbReference type="Proteomes" id="UP000003874"/>
    </source>
</evidence>
<gene>
    <name evidence="1" type="ORF">HMPREF9420_0100</name>
</gene>
<reference evidence="1 2" key="1">
    <citation type="submission" date="2010-12" db="EMBL/GenBank/DDBJ databases">
        <authorList>
            <person name="Muzny D."/>
            <person name="Qin X."/>
            <person name="Deng J."/>
            <person name="Jiang H."/>
            <person name="Liu Y."/>
            <person name="Qu J."/>
            <person name="Song X.-Z."/>
            <person name="Zhang L."/>
            <person name="Thornton R."/>
            <person name="Coyle M."/>
            <person name="Francisco L."/>
            <person name="Jackson L."/>
            <person name="Javaid M."/>
            <person name="Korchina V."/>
            <person name="Kovar C."/>
            <person name="Mata R."/>
            <person name="Mathew T."/>
            <person name="Ngo R."/>
            <person name="Nguyen L."/>
            <person name="Nguyen N."/>
            <person name="Okwuonu G."/>
            <person name="Ongeri F."/>
            <person name="Pham C."/>
            <person name="Simmons D."/>
            <person name="Wilczek-Boney K."/>
            <person name="Hale W."/>
            <person name="Jakkamsetti A."/>
            <person name="Pham P."/>
            <person name="Ruth R."/>
            <person name="San Lucas F."/>
            <person name="Warren J."/>
            <person name="Zhang J."/>
            <person name="Zhao Z."/>
            <person name="Zhou C."/>
            <person name="Zhu D."/>
            <person name="Lee S."/>
            <person name="Bess C."/>
            <person name="Blankenburg K."/>
            <person name="Forbes L."/>
            <person name="Fu Q."/>
            <person name="Gubbala S."/>
            <person name="Hirani K."/>
            <person name="Jayaseelan J.C."/>
            <person name="Lara F."/>
            <person name="Munidasa M."/>
            <person name="Palculict T."/>
            <person name="Patil S."/>
            <person name="Pu L.-L."/>
            <person name="Saada N."/>
            <person name="Tang L."/>
            <person name="Weissenberger G."/>
            <person name="Zhu Y."/>
            <person name="Hemphill L."/>
            <person name="Shang Y."/>
            <person name="Youmans B."/>
            <person name="Ayvaz T."/>
            <person name="Ross M."/>
            <person name="Santibanez J."/>
            <person name="Aqrawi P."/>
            <person name="Gross S."/>
            <person name="Joshi V."/>
            <person name="Fowler G."/>
            <person name="Nazareth L."/>
            <person name="Reid J."/>
            <person name="Worley K."/>
            <person name="Petrosino J."/>
            <person name="Highlander S."/>
            <person name="Gibbs R."/>
        </authorList>
    </citation>
    <scope>NUCLEOTIDE SEQUENCE [LARGE SCALE GENOMIC DNA]</scope>
    <source>
        <strain evidence="1 2">DSM 15606</strain>
    </source>
</reference>
<protein>
    <submittedName>
        <fullName evidence="1">Uncharacterized protein</fullName>
    </submittedName>
</protein>
<proteinExistence type="predicted"/>
<organism evidence="1 2">
    <name type="scientific">Segatella salivae DSM 15606</name>
    <dbReference type="NCBI Taxonomy" id="888832"/>
    <lineage>
        <taxon>Bacteria</taxon>
        <taxon>Pseudomonadati</taxon>
        <taxon>Bacteroidota</taxon>
        <taxon>Bacteroidia</taxon>
        <taxon>Bacteroidales</taxon>
        <taxon>Prevotellaceae</taxon>
        <taxon>Segatella</taxon>
    </lineage>
</organism>
<name>E6MKT3_9BACT</name>
<dbReference type="Proteomes" id="UP000003874">
    <property type="component" value="Unassembled WGS sequence"/>
</dbReference>
<dbReference type="HOGENOM" id="CLU_3010539_0_0_10"/>
<evidence type="ECO:0000313" key="1">
    <source>
        <dbReference type="EMBL" id="EFV05773.1"/>
    </source>
</evidence>
<accession>E6MKT3</accession>
<keyword evidence="2" id="KW-1185">Reference proteome</keyword>
<dbReference type="AlphaFoldDB" id="E6MKT3"/>
<comment type="caution">
    <text evidence="1">The sequence shown here is derived from an EMBL/GenBank/DDBJ whole genome shotgun (WGS) entry which is preliminary data.</text>
</comment>
<dbReference type="EMBL" id="AEQO01000006">
    <property type="protein sequence ID" value="EFV05773.1"/>
    <property type="molecule type" value="Genomic_DNA"/>
</dbReference>
<sequence>MKPLQLPKVLKVEGSNCSNYINSHHLQFQFNMYELVKAGGGTTEKPDFGINHKNQP</sequence>